<dbReference type="Gene3D" id="1.20.1250.20">
    <property type="entry name" value="MFS general substrate transporter like domains"/>
    <property type="match status" value="1"/>
</dbReference>
<reference evidence="8" key="1">
    <citation type="submission" date="2020-05" db="EMBL/GenBank/DDBJ databases">
        <authorList>
            <person name="Chiriac C."/>
            <person name="Salcher M."/>
            <person name="Ghai R."/>
            <person name="Kavagutti S V."/>
        </authorList>
    </citation>
    <scope>NUCLEOTIDE SEQUENCE</scope>
</reference>
<feature type="transmembrane region" description="Helical" evidence="6">
    <location>
        <begin position="86"/>
        <end position="108"/>
    </location>
</feature>
<dbReference type="SUPFAM" id="SSF103473">
    <property type="entry name" value="MFS general substrate transporter"/>
    <property type="match status" value="1"/>
</dbReference>
<name>A0A6J6FLG7_9ZZZZ</name>
<evidence type="ECO:0000256" key="3">
    <source>
        <dbReference type="ARBA" id="ARBA00022692"/>
    </source>
</evidence>
<feature type="transmembrane region" description="Helical" evidence="6">
    <location>
        <begin position="252"/>
        <end position="273"/>
    </location>
</feature>
<evidence type="ECO:0000256" key="1">
    <source>
        <dbReference type="ARBA" id="ARBA00004141"/>
    </source>
</evidence>
<evidence type="ECO:0000256" key="6">
    <source>
        <dbReference type="SAM" id="Phobius"/>
    </source>
</evidence>
<protein>
    <submittedName>
        <fullName evidence="8">Unannotated protein</fullName>
    </submittedName>
</protein>
<dbReference type="GO" id="GO:0022857">
    <property type="term" value="F:transmembrane transporter activity"/>
    <property type="evidence" value="ECO:0007669"/>
    <property type="project" value="InterPro"/>
</dbReference>
<accession>A0A6J6FLG7</accession>
<proteinExistence type="predicted"/>
<dbReference type="PRINTS" id="PR01035">
    <property type="entry name" value="TCRTETA"/>
</dbReference>
<feature type="transmembrane region" description="Helical" evidence="6">
    <location>
        <begin position="226"/>
        <end position="246"/>
    </location>
</feature>
<feature type="transmembrane region" description="Helical" evidence="6">
    <location>
        <begin position="194"/>
        <end position="214"/>
    </location>
</feature>
<evidence type="ECO:0000313" key="8">
    <source>
        <dbReference type="EMBL" id="CAB4589437.1"/>
    </source>
</evidence>
<comment type="subcellular location">
    <subcellularLocation>
        <location evidence="1">Membrane</location>
        <topology evidence="1">Multi-pass membrane protein</topology>
    </subcellularLocation>
</comment>
<evidence type="ECO:0000256" key="2">
    <source>
        <dbReference type="ARBA" id="ARBA00022448"/>
    </source>
</evidence>
<feature type="domain" description="Major facilitator superfamily (MFS) profile" evidence="7">
    <location>
        <begin position="1"/>
        <end position="338"/>
    </location>
</feature>
<feature type="transmembrane region" description="Helical" evidence="6">
    <location>
        <begin position="50"/>
        <end position="74"/>
    </location>
</feature>
<gene>
    <name evidence="8" type="ORF">UFOPK1791_00474</name>
</gene>
<evidence type="ECO:0000259" key="7">
    <source>
        <dbReference type="PROSITE" id="PS50850"/>
    </source>
</evidence>
<keyword evidence="2" id="KW-0813">Transport</keyword>
<dbReference type="PANTHER" id="PTHR23506:SF23">
    <property type="entry name" value="GH10249P"/>
    <property type="match status" value="1"/>
</dbReference>
<dbReference type="InterPro" id="IPR011701">
    <property type="entry name" value="MFS"/>
</dbReference>
<dbReference type="CDD" id="cd17325">
    <property type="entry name" value="MFS_MdtG_SLC18_like"/>
    <property type="match status" value="1"/>
</dbReference>
<feature type="transmembrane region" description="Helical" evidence="6">
    <location>
        <begin position="161"/>
        <end position="182"/>
    </location>
</feature>
<dbReference type="Gene3D" id="1.20.1720.10">
    <property type="entry name" value="Multidrug resistance protein D"/>
    <property type="match status" value="1"/>
</dbReference>
<organism evidence="8">
    <name type="scientific">freshwater metagenome</name>
    <dbReference type="NCBI Taxonomy" id="449393"/>
    <lineage>
        <taxon>unclassified sequences</taxon>
        <taxon>metagenomes</taxon>
        <taxon>ecological metagenomes</taxon>
    </lineage>
</organism>
<feature type="transmembrane region" description="Helical" evidence="6">
    <location>
        <begin position="114"/>
        <end position="132"/>
    </location>
</feature>
<sequence>MFAITRLASGLISGKLVDRFGERLTLGSGLFMVAFFVFLSGLAQSYEQLLFLRAAGGLGSSMFSVASGSLILRVASDSQRARAQSVYNGGFLVGSIAGPAFGGALIAFSPRAPFFIYAVTLSIAGSIGLFYLHEARFGTKTENDDSQPATKMLEALKIRPFRYALIMTFLSTWVLFGVRSSILPLFVTEELHGTTTIVGFGFTLSALAQGLILIRAGRFSDSSGRRAALLIGFTMISIGLGFLIFATTTWMFMLSMLFFGLGGAFGGTGAALVGDVIKGRSGKVIAIFQMAGDAGMMVGPILLGYISDISSYRTAFATTAIAFSIAILLAARLPETRNLVATQDRN</sequence>
<feature type="transmembrane region" description="Helical" evidence="6">
    <location>
        <begin position="312"/>
        <end position="331"/>
    </location>
</feature>
<feature type="transmembrane region" description="Helical" evidence="6">
    <location>
        <begin position="24"/>
        <end position="44"/>
    </location>
</feature>
<dbReference type="GO" id="GO:0016020">
    <property type="term" value="C:membrane"/>
    <property type="evidence" value="ECO:0007669"/>
    <property type="project" value="UniProtKB-SubCell"/>
</dbReference>
<dbReference type="InterPro" id="IPR050930">
    <property type="entry name" value="MFS_Vesicular_Transporter"/>
</dbReference>
<keyword evidence="4 6" id="KW-1133">Transmembrane helix</keyword>
<feature type="transmembrane region" description="Helical" evidence="6">
    <location>
        <begin position="285"/>
        <end position="306"/>
    </location>
</feature>
<evidence type="ECO:0000256" key="5">
    <source>
        <dbReference type="ARBA" id="ARBA00023136"/>
    </source>
</evidence>
<keyword evidence="3 6" id="KW-0812">Transmembrane</keyword>
<dbReference type="PROSITE" id="PS50850">
    <property type="entry name" value="MFS"/>
    <property type="match status" value="1"/>
</dbReference>
<dbReference type="EMBL" id="CAEZUF010000032">
    <property type="protein sequence ID" value="CAB4589437.1"/>
    <property type="molecule type" value="Genomic_DNA"/>
</dbReference>
<dbReference type="AlphaFoldDB" id="A0A6J6FLG7"/>
<dbReference type="PANTHER" id="PTHR23506">
    <property type="entry name" value="GH10249P"/>
    <property type="match status" value="1"/>
</dbReference>
<dbReference type="InterPro" id="IPR001958">
    <property type="entry name" value="Tet-R_TetA/multi-R_MdtG-like"/>
</dbReference>
<dbReference type="InterPro" id="IPR036259">
    <property type="entry name" value="MFS_trans_sf"/>
</dbReference>
<dbReference type="Pfam" id="PF07690">
    <property type="entry name" value="MFS_1"/>
    <property type="match status" value="1"/>
</dbReference>
<dbReference type="InterPro" id="IPR020846">
    <property type="entry name" value="MFS_dom"/>
</dbReference>
<evidence type="ECO:0000256" key="4">
    <source>
        <dbReference type="ARBA" id="ARBA00022989"/>
    </source>
</evidence>
<keyword evidence="5 6" id="KW-0472">Membrane</keyword>